<keyword evidence="9" id="KW-1185">Reference proteome</keyword>
<dbReference type="PANTHER" id="PTHR11923:SF88">
    <property type="entry name" value="DEBRIS BUSTER, ISOFORM D"/>
    <property type="match status" value="1"/>
</dbReference>
<dbReference type="GO" id="GO:0005737">
    <property type="term" value="C:cytoplasm"/>
    <property type="evidence" value="ECO:0007669"/>
    <property type="project" value="TreeGrafter"/>
</dbReference>
<reference evidence="10" key="1">
    <citation type="submission" date="2025-08" db="UniProtKB">
        <authorList>
            <consortium name="RefSeq"/>
        </authorList>
    </citation>
    <scope>IDENTIFICATION</scope>
    <source>
        <tissue evidence="10">Gonads</tissue>
    </source>
</reference>
<feature type="transmembrane region" description="Helical" evidence="8">
    <location>
        <begin position="51"/>
        <end position="73"/>
    </location>
</feature>
<gene>
    <name evidence="10" type="primary">LOC115880029</name>
</gene>
<dbReference type="RefSeq" id="XP_030753004.1">
    <property type="nucleotide sequence ID" value="XM_030897144.1"/>
</dbReference>
<comment type="similarity">
    <text evidence="2">Belongs to the CD36 family.</text>
</comment>
<dbReference type="InParanoid" id="A0A6J2XQR7"/>
<dbReference type="PANTHER" id="PTHR11923">
    <property type="entry name" value="SCAVENGER RECEPTOR CLASS B TYPE-1 SR-B1"/>
    <property type="match status" value="1"/>
</dbReference>
<dbReference type="Proteomes" id="UP000504635">
    <property type="component" value="Unplaced"/>
</dbReference>
<dbReference type="KEGG" id="soy:115880029"/>
<evidence type="ECO:0000256" key="8">
    <source>
        <dbReference type="SAM" id="Phobius"/>
    </source>
</evidence>
<dbReference type="GeneID" id="115880029"/>
<dbReference type="Pfam" id="PF01130">
    <property type="entry name" value="CD36"/>
    <property type="match status" value="1"/>
</dbReference>
<protein>
    <submittedName>
        <fullName evidence="10">Lysosome membrane protein 2-like</fullName>
    </submittedName>
</protein>
<evidence type="ECO:0000256" key="4">
    <source>
        <dbReference type="ARBA" id="ARBA00022692"/>
    </source>
</evidence>
<sequence length="576" mass="65966">MRHTMGLYKQYFRLTQRARNHLLGISNQSDGTNHHLPLQMLISQHFSHGRLSVIILGLFTLAIGIILSSIPWLDYIIVKNLKLREGSFSFHYWQKPGVIRLTKVYIFNVSNPDGFLRQGEKPKLQEIGPFVYKLHNRRTNWDDYRSKIENKVNIKVSLKTTNEIDEAVATLVSVLQEAAQLSTPLPKTQSSVFHIIRLGFEKDSTIQQIHRITSSITQTLEDKKYCKSVFLNTLSTQSNNMGYWLQKTISVLLAMGSSKPFVSVTADELVFGYDDSLVSLAHKFYPKRKKPSNKMGLLISRNGTLAEVHNMYTGETGMQEFGLLANLNGKETLPYWDEAPCNDLTASEGSFFPPRYFTKRDVVYLYDKDLCRTFPFQYRESGEKHDVLRRWVKSGNKCFCPGNEYCPPKGLQNISPCQYDAPVYLSFPHFLDADPSLINEVEGLNPVRQKHQSYFRIQPKLGVPVEGKVRVQLNLRIQQAPNINPVKDFKTMVFPVMWLEEGIDELTPPIRRWLYVATTFADVACPLMTYGFIIFGSCLIIAVFVNAYKSIMFTKKTIQIGMKNLRRGSLLISSNR</sequence>
<organism evidence="9 10">
    <name type="scientific">Sitophilus oryzae</name>
    <name type="common">Rice weevil</name>
    <name type="synonym">Curculio oryzae</name>
    <dbReference type="NCBI Taxonomy" id="7048"/>
    <lineage>
        <taxon>Eukaryota</taxon>
        <taxon>Metazoa</taxon>
        <taxon>Ecdysozoa</taxon>
        <taxon>Arthropoda</taxon>
        <taxon>Hexapoda</taxon>
        <taxon>Insecta</taxon>
        <taxon>Pterygota</taxon>
        <taxon>Neoptera</taxon>
        <taxon>Endopterygota</taxon>
        <taxon>Coleoptera</taxon>
        <taxon>Polyphaga</taxon>
        <taxon>Cucujiformia</taxon>
        <taxon>Curculionidae</taxon>
        <taxon>Dryophthorinae</taxon>
        <taxon>Sitophilus</taxon>
    </lineage>
</organism>
<evidence type="ECO:0000256" key="1">
    <source>
        <dbReference type="ARBA" id="ARBA00004236"/>
    </source>
</evidence>
<dbReference type="InterPro" id="IPR002159">
    <property type="entry name" value="CD36_fam"/>
</dbReference>
<evidence type="ECO:0000256" key="5">
    <source>
        <dbReference type="ARBA" id="ARBA00022989"/>
    </source>
</evidence>
<accession>A0A6J2XQR7</accession>
<dbReference type="OrthoDB" id="18585at2759"/>
<dbReference type="PRINTS" id="PR01609">
    <property type="entry name" value="CD36FAMILY"/>
</dbReference>
<dbReference type="AlphaFoldDB" id="A0A6J2XQR7"/>
<evidence type="ECO:0000256" key="3">
    <source>
        <dbReference type="ARBA" id="ARBA00022475"/>
    </source>
</evidence>
<keyword evidence="3" id="KW-1003">Cell membrane</keyword>
<keyword evidence="4 8" id="KW-0812">Transmembrane</keyword>
<evidence type="ECO:0000256" key="7">
    <source>
        <dbReference type="ARBA" id="ARBA00023180"/>
    </source>
</evidence>
<keyword evidence="7" id="KW-0325">Glycoprotein</keyword>
<dbReference type="GO" id="GO:0005886">
    <property type="term" value="C:plasma membrane"/>
    <property type="evidence" value="ECO:0007669"/>
    <property type="project" value="UniProtKB-SubCell"/>
</dbReference>
<evidence type="ECO:0000256" key="6">
    <source>
        <dbReference type="ARBA" id="ARBA00023136"/>
    </source>
</evidence>
<dbReference type="GO" id="GO:0005044">
    <property type="term" value="F:scavenger receptor activity"/>
    <property type="evidence" value="ECO:0007669"/>
    <property type="project" value="TreeGrafter"/>
</dbReference>
<keyword evidence="6 8" id="KW-0472">Membrane</keyword>
<feature type="transmembrane region" description="Helical" evidence="8">
    <location>
        <begin position="527"/>
        <end position="548"/>
    </location>
</feature>
<comment type="subcellular location">
    <subcellularLocation>
        <location evidence="1">Cell membrane</location>
    </subcellularLocation>
</comment>
<evidence type="ECO:0000313" key="10">
    <source>
        <dbReference type="RefSeq" id="XP_030753004.1"/>
    </source>
</evidence>
<proteinExistence type="inferred from homology"/>
<name>A0A6J2XQR7_SITOR</name>
<evidence type="ECO:0000256" key="2">
    <source>
        <dbReference type="ARBA" id="ARBA00010532"/>
    </source>
</evidence>
<evidence type="ECO:0000313" key="9">
    <source>
        <dbReference type="Proteomes" id="UP000504635"/>
    </source>
</evidence>
<keyword evidence="5 8" id="KW-1133">Transmembrane helix</keyword>